<organism evidence="2 3">
    <name type="scientific">Pendulispora rubella</name>
    <dbReference type="NCBI Taxonomy" id="2741070"/>
    <lineage>
        <taxon>Bacteria</taxon>
        <taxon>Pseudomonadati</taxon>
        <taxon>Myxococcota</taxon>
        <taxon>Myxococcia</taxon>
        <taxon>Myxococcales</taxon>
        <taxon>Sorangiineae</taxon>
        <taxon>Pendulisporaceae</taxon>
        <taxon>Pendulispora</taxon>
    </lineage>
</organism>
<evidence type="ECO:0000313" key="3">
    <source>
        <dbReference type="Proteomes" id="UP001374803"/>
    </source>
</evidence>
<dbReference type="Proteomes" id="UP001374803">
    <property type="component" value="Chromosome"/>
</dbReference>
<dbReference type="Pfam" id="PF10137">
    <property type="entry name" value="CAP12-PCTIR_TIR"/>
    <property type="match status" value="1"/>
</dbReference>
<gene>
    <name evidence="2" type="ORF">LVJ94_51725</name>
</gene>
<evidence type="ECO:0000259" key="1">
    <source>
        <dbReference type="Pfam" id="PF10137"/>
    </source>
</evidence>
<proteinExistence type="predicted"/>
<protein>
    <submittedName>
        <fullName evidence="2">Nucleotide-binding protein</fullName>
    </submittedName>
</protein>
<sequence length="280" mass="30341">MAGRKSTPRAPEVGAPTISATQAIERLHKLSEEGNTLASMSEVSETSLDGWVTKARMMVQAAFGANSDEVSYFANAGEYLDLFRKASARELAAARLEELLAKISTLNAYISHLESIADAQPSAAVKPALSTKDPDHVFLVHGHDTSALHETARFLQLVGLTPIVLSEQASRGQTVIEKFEEHAGRAPYAVVLMTPDDRGGPVSATFEQQNLRARQNVIFELGYFVGALGRKHVCALYKVGTEIPSDFSGVVYVAIEGDWRLQLARELKSVFASVDLNNAL</sequence>
<dbReference type="EMBL" id="CP089983">
    <property type="protein sequence ID" value="WXB05356.1"/>
    <property type="molecule type" value="Genomic_DNA"/>
</dbReference>
<keyword evidence="3" id="KW-1185">Reference proteome</keyword>
<feature type="domain" description="CD-NTase-associated protein 12/Pycsar effector protein TIR" evidence="1">
    <location>
        <begin position="137"/>
        <end position="255"/>
    </location>
</feature>
<dbReference type="InterPro" id="IPR019302">
    <property type="entry name" value="CAP12/PCTIR_TIR_dom"/>
</dbReference>
<name>A0ABZ2L6E7_9BACT</name>
<dbReference type="RefSeq" id="WP_394835000.1">
    <property type="nucleotide sequence ID" value="NZ_CP089929.1"/>
</dbReference>
<accession>A0ABZ2L6E7</accession>
<evidence type="ECO:0000313" key="2">
    <source>
        <dbReference type="EMBL" id="WXB05356.1"/>
    </source>
</evidence>
<reference evidence="2" key="1">
    <citation type="submission" date="2021-12" db="EMBL/GenBank/DDBJ databases">
        <title>Discovery of the Pendulisporaceae a myxobacterial family with distinct sporulation behavior and unique specialized metabolism.</title>
        <authorList>
            <person name="Garcia R."/>
            <person name="Popoff A."/>
            <person name="Bader C.D."/>
            <person name="Loehr J."/>
            <person name="Walesch S."/>
            <person name="Walt C."/>
            <person name="Boldt J."/>
            <person name="Bunk B."/>
            <person name="Haeckl F.J.F.P.J."/>
            <person name="Gunesch A.P."/>
            <person name="Birkelbach J."/>
            <person name="Nuebel U."/>
            <person name="Pietschmann T."/>
            <person name="Bach T."/>
            <person name="Mueller R."/>
        </authorList>
    </citation>
    <scope>NUCLEOTIDE SEQUENCE</scope>
    <source>
        <strain evidence="2">MSr11367</strain>
    </source>
</reference>